<proteinExistence type="predicted"/>
<evidence type="ECO:0000256" key="2">
    <source>
        <dbReference type="SAM" id="Phobius"/>
    </source>
</evidence>
<name>A0A840VHV4_9ACTN</name>
<keyword evidence="2" id="KW-0812">Transmembrane</keyword>
<keyword evidence="2" id="KW-1133">Transmembrane helix</keyword>
<keyword evidence="2" id="KW-0472">Membrane</keyword>
<evidence type="ECO:0000256" key="1">
    <source>
        <dbReference type="SAM" id="MobiDB-lite"/>
    </source>
</evidence>
<reference evidence="3 4" key="1">
    <citation type="submission" date="2020-08" db="EMBL/GenBank/DDBJ databases">
        <title>Sequencing the genomes of 1000 actinobacteria strains.</title>
        <authorList>
            <person name="Klenk H.-P."/>
        </authorList>
    </citation>
    <scope>NUCLEOTIDE SEQUENCE [LARGE SCALE GENOMIC DNA]</scope>
    <source>
        <strain evidence="3 4">DSM 103125</strain>
    </source>
</reference>
<accession>A0A840VHV4</accession>
<evidence type="ECO:0000313" key="4">
    <source>
        <dbReference type="Proteomes" id="UP000586947"/>
    </source>
</evidence>
<feature type="compositionally biased region" description="Polar residues" evidence="1">
    <location>
        <begin position="41"/>
        <end position="55"/>
    </location>
</feature>
<comment type="caution">
    <text evidence="3">The sequence shown here is derived from an EMBL/GenBank/DDBJ whole genome shotgun (WGS) entry which is preliminary data.</text>
</comment>
<dbReference type="EMBL" id="JACHDP010000001">
    <property type="protein sequence ID" value="MBB5476215.1"/>
    <property type="molecule type" value="Genomic_DNA"/>
</dbReference>
<sequence>MLGYFLGQIAFVKANIEIILIGIVVVSVLPIGIQLLRSRRTSAAATNPGASVQPQTPAPRNE</sequence>
<feature type="transmembrane region" description="Helical" evidence="2">
    <location>
        <begin position="12"/>
        <end position="33"/>
    </location>
</feature>
<evidence type="ECO:0000313" key="3">
    <source>
        <dbReference type="EMBL" id="MBB5476215.1"/>
    </source>
</evidence>
<dbReference type="AlphaFoldDB" id="A0A840VHV4"/>
<dbReference type="Proteomes" id="UP000586947">
    <property type="component" value="Unassembled WGS sequence"/>
</dbReference>
<gene>
    <name evidence="3" type="ORF">HNR20_000720</name>
</gene>
<protein>
    <submittedName>
        <fullName evidence="3">Membrane protein DedA with SNARE-associated domain</fullName>
    </submittedName>
</protein>
<feature type="region of interest" description="Disordered" evidence="1">
    <location>
        <begin position="41"/>
        <end position="62"/>
    </location>
</feature>
<organism evidence="3 4">
    <name type="scientific">Micromonospora parathelypteridis</name>
    <dbReference type="NCBI Taxonomy" id="1839617"/>
    <lineage>
        <taxon>Bacteria</taxon>
        <taxon>Bacillati</taxon>
        <taxon>Actinomycetota</taxon>
        <taxon>Actinomycetes</taxon>
        <taxon>Micromonosporales</taxon>
        <taxon>Micromonosporaceae</taxon>
        <taxon>Micromonospora</taxon>
    </lineage>
</organism>
<keyword evidence="4" id="KW-1185">Reference proteome</keyword>